<evidence type="ECO:0000256" key="1">
    <source>
        <dbReference type="SAM" id="MobiDB-lite"/>
    </source>
</evidence>
<dbReference type="PANTHER" id="PTHR15949:SF3">
    <property type="entry name" value="TESTIS-EXPRESSED PROTEIN 264"/>
    <property type="match status" value="1"/>
</dbReference>
<dbReference type="GO" id="GO:0005789">
    <property type="term" value="C:endoplasmic reticulum membrane"/>
    <property type="evidence" value="ECO:0007669"/>
    <property type="project" value="TreeGrafter"/>
</dbReference>
<comment type="caution">
    <text evidence="2">The sequence shown here is derived from an EMBL/GenBank/DDBJ whole genome shotgun (WGS) entry which is preliminary data.</text>
</comment>
<dbReference type="GO" id="GO:0106300">
    <property type="term" value="P:protein-DNA covalent cross-linking repair"/>
    <property type="evidence" value="ECO:0007669"/>
    <property type="project" value="TreeGrafter"/>
</dbReference>
<dbReference type="GO" id="GO:0005634">
    <property type="term" value="C:nucleus"/>
    <property type="evidence" value="ECO:0007669"/>
    <property type="project" value="TreeGrafter"/>
</dbReference>
<dbReference type="GO" id="GO:0061709">
    <property type="term" value="P:reticulophagy"/>
    <property type="evidence" value="ECO:0007669"/>
    <property type="project" value="TreeGrafter"/>
</dbReference>
<name>A0A8S1EX61_9PELO</name>
<dbReference type="AlphaFoldDB" id="A0A8S1EX61"/>
<dbReference type="Proteomes" id="UP000494206">
    <property type="component" value="Unassembled WGS sequence"/>
</dbReference>
<dbReference type="GO" id="GO:0005657">
    <property type="term" value="C:replication fork"/>
    <property type="evidence" value="ECO:0007669"/>
    <property type="project" value="TreeGrafter"/>
</dbReference>
<sequence>MLDFAILIASLAVIAYFVVLLKTSGFLSEIKPTVSTEPKNLHKNLLVFYKYNIGSYSAVWNIINEVKSIIPTKCKTFGIFYDNPEVVPANLLQSAVGVVYTENDEKLFDEKYTDELKKAGFERMALPQIDRAVQVVQPSTGGWLSIFALVNRTYGIVKNYISENRLETQYAVEFYTEKEISIEFPLAKIDEFLVPDYIPTEELEAKLARKKFDSDEEDSESEPDGEEDEEQEKTSDEQ</sequence>
<protein>
    <recommendedName>
        <fullName evidence="4">GyrI-like small molecule binding domain-containing protein</fullName>
    </recommendedName>
</protein>
<dbReference type="OrthoDB" id="2140079at2759"/>
<evidence type="ECO:0000313" key="3">
    <source>
        <dbReference type="Proteomes" id="UP000494206"/>
    </source>
</evidence>
<reference evidence="2 3" key="1">
    <citation type="submission" date="2020-04" db="EMBL/GenBank/DDBJ databases">
        <authorList>
            <person name="Laetsch R D."/>
            <person name="Stevens L."/>
            <person name="Kumar S."/>
            <person name="Blaxter L. M."/>
        </authorList>
    </citation>
    <scope>NUCLEOTIDE SEQUENCE [LARGE SCALE GENOMIC DNA]</scope>
</reference>
<dbReference type="PANTHER" id="PTHR15949">
    <property type="entry name" value="TESTIS-EXPRESSED PROTEIN 264"/>
    <property type="match status" value="1"/>
</dbReference>
<organism evidence="2 3">
    <name type="scientific">Caenorhabditis bovis</name>
    <dbReference type="NCBI Taxonomy" id="2654633"/>
    <lineage>
        <taxon>Eukaryota</taxon>
        <taxon>Metazoa</taxon>
        <taxon>Ecdysozoa</taxon>
        <taxon>Nematoda</taxon>
        <taxon>Chromadorea</taxon>
        <taxon>Rhabditida</taxon>
        <taxon>Rhabditina</taxon>
        <taxon>Rhabditomorpha</taxon>
        <taxon>Rhabditoidea</taxon>
        <taxon>Rhabditidae</taxon>
        <taxon>Peloderinae</taxon>
        <taxon>Caenorhabditis</taxon>
    </lineage>
</organism>
<evidence type="ECO:0000313" key="2">
    <source>
        <dbReference type="EMBL" id="CAB3404148.1"/>
    </source>
</evidence>
<gene>
    <name evidence="2" type="ORF">CBOVIS_LOCUS6529</name>
</gene>
<evidence type="ECO:0008006" key="4">
    <source>
        <dbReference type="Google" id="ProtNLM"/>
    </source>
</evidence>
<accession>A0A8S1EX61</accession>
<proteinExistence type="predicted"/>
<feature type="compositionally biased region" description="Acidic residues" evidence="1">
    <location>
        <begin position="214"/>
        <end position="231"/>
    </location>
</feature>
<dbReference type="EMBL" id="CADEPM010000004">
    <property type="protein sequence ID" value="CAB3404148.1"/>
    <property type="molecule type" value="Genomic_DNA"/>
</dbReference>
<dbReference type="GO" id="GO:0000421">
    <property type="term" value="C:autophagosome membrane"/>
    <property type="evidence" value="ECO:0007669"/>
    <property type="project" value="TreeGrafter"/>
</dbReference>
<keyword evidence="3" id="KW-1185">Reference proteome</keyword>
<feature type="region of interest" description="Disordered" evidence="1">
    <location>
        <begin position="208"/>
        <end position="238"/>
    </location>
</feature>